<evidence type="ECO:0000256" key="13">
    <source>
        <dbReference type="SAM" id="SignalP"/>
    </source>
</evidence>
<dbReference type="CDD" id="cd01347">
    <property type="entry name" value="ligand_gated_channel"/>
    <property type="match status" value="1"/>
</dbReference>
<dbReference type="InterPro" id="IPR058134">
    <property type="entry name" value="PirA/FepA/PfeA"/>
</dbReference>
<evidence type="ECO:0000313" key="16">
    <source>
        <dbReference type="EMBL" id="ANB90790.1"/>
    </source>
</evidence>
<evidence type="ECO:0000256" key="11">
    <source>
        <dbReference type="RuleBase" id="RU003357"/>
    </source>
</evidence>
<dbReference type="InterPro" id="IPR000531">
    <property type="entry name" value="Beta-barrel_TonB"/>
</dbReference>
<feature type="domain" description="TonB-dependent receptor-like beta-barrel" evidence="14">
    <location>
        <begin position="267"/>
        <end position="736"/>
    </location>
</feature>
<dbReference type="Gene3D" id="2.170.130.10">
    <property type="entry name" value="TonB-dependent receptor, plug domain"/>
    <property type="match status" value="1"/>
</dbReference>
<dbReference type="Pfam" id="PF00593">
    <property type="entry name" value="TonB_dep_Rec_b-barrel"/>
    <property type="match status" value="1"/>
</dbReference>
<evidence type="ECO:0000256" key="9">
    <source>
        <dbReference type="PROSITE-ProRule" id="PRU01360"/>
    </source>
</evidence>
<dbReference type="GO" id="GO:0009279">
    <property type="term" value="C:cell outer membrane"/>
    <property type="evidence" value="ECO:0007669"/>
    <property type="project" value="UniProtKB-SubCell"/>
</dbReference>
<evidence type="ECO:0000256" key="2">
    <source>
        <dbReference type="ARBA" id="ARBA00022448"/>
    </source>
</evidence>
<dbReference type="Pfam" id="PF07715">
    <property type="entry name" value="Plug"/>
    <property type="match status" value="1"/>
</dbReference>
<dbReference type="GO" id="GO:0044718">
    <property type="term" value="P:siderophore transmembrane transport"/>
    <property type="evidence" value="ECO:0007669"/>
    <property type="project" value="TreeGrafter"/>
</dbReference>
<dbReference type="PROSITE" id="PS52016">
    <property type="entry name" value="TONB_DEPENDENT_REC_3"/>
    <property type="match status" value="1"/>
</dbReference>
<evidence type="ECO:0000256" key="4">
    <source>
        <dbReference type="ARBA" id="ARBA00022692"/>
    </source>
</evidence>
<keyword evidence="18" id="KW-1185">Reference proteome</keyword>
<evidence type="ECO:0000256" key="12">
    <source>
        <dbReference type="SAM" id="MobiDB-lite"/>
    </source>
</evidence>
<organism evidence="17 19">
    <name type="scientific">Moraxella ovis</name>
    <dbReference type="NCBI Taxonomy" id="29433"/>
    <lineage>
        <taxon>Bacteria</taxon>
        <taxon>Pseudomonadati</taxon>
        <taxon>Pseudomonadota</taxon>
        <taxon>Gammaproteobacteria</taxon>
        <taxon>Moraxellales</taxon>
        <taxon>Moraxellaceae</taxon>
        <taxon>Moraxella</taxon>
    </lineage>
</organism>
<dbReference type="Gene3D" id="2.40.170.20">
    <property type="entry name" value="TonB-dependent receptor, beta-barrel domain"/>
    <property type="match status" value="1"/>
</dbReference>
<feature type="domain" description="TonB-dependent receptor plug" evidence="15">
    <location>
        <begin position="49"/>
        <end position="164"/>
    </location>
</feature>
<keyword evidence="3 9" id="KW-1134">Transmembrane beta strand</keyword>
<evidence type="ECO:0000259" key="15">
    <source>
        <dbReference type="Pfam" id="PF07715"/>
    </source>
</evidence>
<comment type="similarity">
    <text evidence="9 11">Belongs to the TonB-dependent receptor family.</text>
</comment>
<accession>A0A378PHK5</accession>
<dbReference type="AlphaFoldDB" id="A0A378PHK5"/>
<keyword evidence="17" id="KW-0675">Receptor</keyword>
<reference evidence="17 19" key="2">
    <citation type="submission" date="2018-06" db="EMBL/GenBank/DDBJ databases">
        <authorList>
            <consortium name="Pathogen Informatics"/>
            <person name="Doyle S."/>
        </authorList>
    </citation>
    <scope>NUCLEOTIDE SEQUENCE [LARGE SCALE GENOMIC DNA]</scope>
    <source>
        <strain evidence="17 19">NCTC11227</strain>
    </source>
</reference>
<dbReference type="NCBIfam" id="NF010051">
    <property type="entry name" value="PRK13528.1"/>
    <property type="match status" value="1"/>
</dbReference>
<dbReference type="InterPro" id="IPR037066">
    <property type="entry name" value="Plug_dom_sf"/>
</dbReference>
<comment type="subcellular location">
    <subcellularLocation>
        <location evidence="1 9">Cell outer membrane</location>
        <topology evidence="1 9">Multi-pass membrane protein</topology>
    </subcellularLocation>
</comment>
<dbReference type="InterPro" id="IPR039426">
    <property type="entry name" value="TonB-dep_rcpt-like"/>
</dbReference>
<feature type="signal peptide" evidence="13">
    <location>
        <begin position="1"/>
        <end position="23"/>
    </location>
</feature>
<feature type="region of interest" description="Disordered" evidence="12">
    <location>
        <begin position="285"/>
        <end position="305"/>
    </location>
</feature>
<dbReference type="InterPro" id="IPR010917">
    <property type="entry name" value="TonB_rcpt_CS"/>
</dbReference>
<dbReference type="InterPro" id="IPR012910">
    <property type="entry name" value="Plug_dom"/>
</dbReference>
<gene>
    <name evidence="17" type="primary">fepA</name>
    <name evidence="16" type="ORF">MOVS_00875</name>
    <name evidence="17" type="ORF">NCTC11227_00182</name>
</gene>
<feature type="chain" id="PRO_5016606240" evidence="13">
    <location>
        <begin position="24"/>
        <end position="766"/>
    </location>
</feature>
<protein>
    <submittedName>
        <fullName evidence="17">Enterobactin outer-membrane receptor</fullName>
    </submittedName>
    <submittedName>
        <fullName evidence="16">Outer membrane receptor protein</fullName>
    </submittedName>
</protein>
<dbReference type="NCBIfam" id="NF010048">
    <property type="entry name" value="PRK13524.1"/>
    <property type="match status" value="1"/>
</dbReference>
<proteinExistence type="inferred from homology"/>
<reference evidence="16 18" key="1">
    <citation type="submission" date="2015-04" db="EMBL/GenBank/DDBJ databases">
        <authorList>
            <person name="Calcutt M.J."/>
            <person name="Foecking M.F."/>
        </authorList>
    </citation>
    <scope>NUCLEOTIDE SEQUENCE [LARGE SCALE GENOMIC DNA]</scope>
    <source>
        <strain evidence="16 18">199/55</strain>
    </source>
</reference>
<evidence type="ECO:0000256" key="5">
    <source>
        <dbReference type="ARBA" id="ARBA00022729"/>
    </source>
</evidence>
<dbReference type="KEGG" id="moi:MOVS_00875"/>
<dbReference type="Proteomes" id="UP000255102">
    <property type="component" value="Unassembled WGS sequence"/>
</dbReference>
<dbReference type="PANTHER" id="PTHR30069">
    <property type="entry name" value="TONB-DEPENDENT OUTER MEMBRANE RECEPTOR"/>
    <property type="match status" value="1"/>
</dbReference>
<evidence type="ECO:0000256" key="10">
    <source>
        <dbReference type="PROSITE-ProRule" id="PRU10144"/>
    </source>
</evidence>
<dbReference type="GO" id="GO:0015344">
    <property type="term" value="F:siderophore uptake transmembrane transporter activity"/>
    <property type="evidence" value="ECO:0007669"/>
    <property type="project" value="TreeGrafter"/>
</dbReference>
<evidence type="ECO:0000313" key="19">
    <source>
        <dbReference type="Proteomes" id="UP000255102"/>
    </source>
</evidence>
<dbReference type="Proteomes" id="UP000076765">
    <property type="component" value="Chromosome"/>
</dbReference>
<evidence type="ECO:0000256" key="7">
    <source>
        <dbReference type="ARBA" id="ARBA00023136"/>
    </source>
</evidence>
<keyword evidence="7 9" id="KW-0472">Membrane</keyword>
<evidence type="ECO:0000313" key="17">
    <source>
        <dbReference type="EMBL" id="STY86212.1"/>
    </source>
</evidence>
<evidence type="ECO:0000256" key="6">
    <source>
        <dbReference type="ARBA" id="ARBA00023077"/>
    </source>
</evidence>
<keyword evidence="8 9" id="KW-0998">Cell outer membrane</keyword>
<sequence length="766" mass="84647">MPVFKPKSLTLCLIALMSVPALAQSDEEMPSVTLDKIVVTAETQVKQSLGVSKINQTDLERTPVSSDISEIVRRMPGVNLTGNSATGQRGNNRQIDIRGMGPENTLILVDGKPVTSRHSVRYGWRGERDTRGDSQWVPAEAIESIEVLRGPAAARYGSGAMGGVVNIITKKVSDDYRGSVEVYTNQPEDGKEGDSNRISASLSGPIIPEKLGFRVYGSFNKTDMDAVDINPLVPYTNANGSSYLARAAGREGVENKDASLRLAYQINPDHALTFDAAYGRQGNEYSGDTQYSNRDSSATTTGNQAQSNALLNSLIGTETNIMRRDSYSLTHDGLYDWGDSKFTLQYDQTKNTRLDEGLAGGPEGVIRSVNNEAPTFEDTELKTWRAHGESSIPFTFGVPQKITIGAEYVKDELTDTANMDEGTSTGTDANALYADAFVTGDRSKSTSEITSAYIEDNLELNENTNLVLALRYDHHNKSGSNLSPALNLTHHLNDNWTLKAGVARAYKAPNLYQSSNGYLLGTRGQGCPIDLVPAGQWCVLQGNENLKPETSLNTELGIRYRDAVTNASLTYFHSDYKDKIAAGNTLIDSVTLPYTARGTTSDMTYNLLQWENIPEAKIEGVEGSLTWNWGDARWTNNVTYMMESIDKRSGNPLSMIPNYTWNSIFGYDINDNWDVNFTFTQYGRQKPRQFAESNIENSAKDGLLHNKEVKSYNIVSLNTGYRFNDYLSGRIGVNNLFDKQKLRDNTISQTYNEPGRSYFASLKYEF</sequence>
<feature type="short sequence motif" description="TonB C-terminal box" evidence="10">
    <location>
        <begin position="749"/>
        <end position="766"/>
    </location>
</feature>
<keyword evidence="2 9" id="KW-0813">Transport</keyword>
<keyword evidence="4 9" id="KW-0812">Transmembrane</keyword>
<dbReference type="STRING" id="29433.MOVS_00875"/>
<dbReference type="InterPro" id="IPR036942">
    <property type="entry name" value="Beta-barrel_TonB_sf"/>
</dbReference>
<evidence type="ECO:0000256" key="8">
    <source>
        <dbReference type="ARBA" id="ARBA00023237"/>
    </source>
</evidence>
<keyword evidence="6 11" id="KW-0798">TonB box</keyword>
<dbReference type="PROSITE" id="PS01156">
    <property type="entry name" value="TONB_DEPENDENT_REC_2"/>
    <property type="match status" value="1"/>
</dbReference>
<dbReference type="EMBL" id="UGPW01000001">
    <property type="protein sequence ID" value="STY86212.1"/>
    <property type="molecule type" value="Genomic_DNA"/>
</dbReference>
<dbReference type="PANTHER" id="PTHR30069:SF8">
    <property type="entry name" value="TONB-DEPENDENT SIDEROPHORE RECEPTOR PROTEIN"/>
    <property type="match status" value="1"/>
</dbReference>
<name>A0A378PHK5_9GAMM</name>
<evidence type="ECO:0000259" key="14">
    <source>
        <dbReference type="Pfam" id="PF00593"/>
    </source>
</evidence>
<dbReference type="SUPFAM" id="SSF56935">
    <property type="entry name" value="Porins"/>
    <property type="match status" value="1"/>
</dbReference>
<dbReference type="EMBL" id="CP011158">
    <property type="protein sequence ID" value="ANB90790.1"/>
    <property type="molecule type" value="Genomic_DNA"/>
</dbReference>
<keyword evidence="5 13" id="KW-0732">Signal</keyword>
<evidence type="ECO:0000256" key="1">
    <source>
        <dbReference type="ARBA" id="ARBA00004571"/>
    </source>
</evidence>
<evidence type="ECO:0000256" key="3">
    <source>
        <dbReference type="ARBA" id="ARBA00022452"/>
    </source>
</evidence>
<evidence type="ECO:0000313" key="18">
    <source>
        <dbReference type="Proteomes" id="UP000076765"/>
    </source>
</evidence>